<reference evidence="3 4" key="1">
    <citation type="submission" date="2019-03" db="EMBL/GenBank/DDBJ databases">
        <authorList>
            <person name="Gaulin E."/>
            <person name="Dumas B."/>
        </authorList>
    </citation>
    <scope>NUCLEOTIDE SEQUENCE [LARGE SCALE GENOMIC DNA]</scope>
    <source>
        <strain evidence="3">CBS 568.67</strain>
    </source>
</reference>
<evidence type="ECO:0000313" key="3">
    <source>
        <dbReference type="EMBL" id="VFT93177.1"/>
    </source>
</evidence>
<dbReference type="AlphaFoldDB" id="A0A485L6X8"/>
<evidence type="ECO:0000256" key="1">
    <source>
        <dbReference type="SAM" id="Coils"/>
    </source>
</evidence>
<evidence type="ECO:0000313" key="4">
    <source>
        <dbReference type="Proteomes" id="UP000332933"/>
    </source>
</evidence>
<keyword evidence="4" id="KW-1185">Reference proteome</keyword>
<keyword evidence="1" id="KW-0175">Coiled coil</keyword>
<sequence length="513" mass="58756">MRRGNDVNVASSQRVCDVATLHRKAESIFRTLQTRDRELEVAQEQAAAVAADFAAKMRVAEDDTEYYRAKWAELDTVRRQEMTSRANVFVRVQELERELRASVDLQLATQNEVATLQAEKGQREAEKSRLERQVEALTERAKNQDAVVELALARQEDFVQAHAATIHQLHEDMERLKQDHQTQLDEIPPLRHEISRLQSANAALEDTCNGADEALLAKDKIIESLKAESKALLQNFDDMRAAQMREDEAKADQIKLVTDYEHRIQKLETTIAQLMRARNQCVEWKARAAARSDAKRGQMVLALTWLEWVVETQRTRRWALETRTRQAHEQLSTMRVSVHDMQAEMRGMRELMQVANHQQLWEPTLAAIVLSCRQTTQTLATVTRQYDMAAKDAKTATTALTALQTQHVASVAKVARFESLQRTLAQQLLDAKQRLLGLICFYKWKEMHLRRVVGAWSNAVLATSQDNNCHDGVDKLSCVSRWHLMQSASRVELDHVATPLFRWRYLSPASDDE</sequence>
<evidence type="ECO:0000313" key="2">
    <source>
        <dbReference type="EMBL" id="KAF0692533.1"/>
    </source>
</evidence>
<proteinExistence type="predicted"/>
<dbReference type="Proteomes" id="UP000332933">
    <property type="component" value="Unassembled WGS sequence"/>
</dbReference>
<dbReference type="EMBL" id="VJMH01005870">
    <property type="protein sequence ID" value="KAF0692533.1"/>
    <property type="molecule type" value="Genomic_DNA"/>
</dbReference>
<feature type="coiled-coil region" evidence="1">
    <location>
        <begin position="222"/>
        <end position="277"/>
    </location>
</feature>
<accession>A0A485L6X8</accession>
<dbReference type="OrthoDB" id="72666at2759"/>
<organism evidence="3 4">
    <name type="scientific">Aphanomyces stellatus</name>
    <dbReference type="NCBI Taxonomy" id="120398"/>
    <lineage>
        <taxon>Eukaryota</taxon>
        <taxon>Sar</taxon>
        <taxon>Stramenopiles</taxon>
        <taxon>Oomycota</taxon>
        <taxon>Saprolegniomycetes</taxon>
        <taxon>Saprolegniales</taxon>
        <taxon>Verrucalvaceae</taxon>
        <taxon>Aphanomyces</taxon>
    </lineage>
</organism>
<reference evidence="2" key="2">
    <citation type="submission" date="2019-06" db="EMBL/GenBank/DDBJ databases">
        <title>Genomics analysis of Aphanomyces spp. identifies a new class of oomycete effector associated with host adaptation.</title>
        <authorList>
            <person name="Gaulin E."/>
        </authorList>
    </citation>
    <scope>NUCLEOTIDE SEQUENCE</scope>
    <source>
        <strain evidence="2">CBS 578.67</strain>
    </source>
</reference>
<gene>
    <name evidence="3" type="primary">Aste57867_16402</name>
    <name evidence="2" type="ORF">As57867_016345</name>
    <name evidence="3" type="ORF">ASTE57867_16402</name>
</gene>
<dbReference type="EMBL" id="CAADRA010005891">
    <property type="protein sequence ID" value="VFT93177.1"/>
    <property type="molecule type" value="Genomic_DNA"/>
</dbReference>
<protein>
    <submittedName>
        <fullName evidence="3">Aste57867_16402 protein</fullName>
    </submittedName>
</protein>
<feature type="coiled-coil region" evidence="1">
    <location>
        <begin position="113"/>
        <end position="186"/>
    </location>
</feature>
<name>A0A485L6X8_9STRA</name>